<dbReference type="EMBL" id="FJOG01000057">
    <property type="protein sequence ID" value="CZR68569.1"/>
    <property type="molecule type" value="Genomic_DNA"/>
</dbReference>
<organism evidence="2 3">
    <name type="scientific">Phialocephala subalpina</name>
    <dbReference type="NCBI Taxonomy" id="576137"/>
    <lineage>
        <taxon>Eukaryota</taxon>
        <taxon>Fungi</taxon>
        <taxon>Dikarya</taxon>
        <taxon>Ascomycota</taxon>
        <taxon>Pezizomycotina</taxon>
        <taxon>Leotiomycetes</taxon>
        <taxon>Helotiales</taxon>
        <taxon>Mollisiaceae</taxon>
        <taxon>Phialocephala</taxon>
        <taxon>Phialocephala fortinii species complex</taxon>
    </lineage>
</organism>
<evidence type="ECO:0000256" key="1">
    <source>
        <dbReference type="SAM" id="SignalP"/>
    </source>
</evidence>
<evidence type="ECO:0000313" key="3">
    <source>
        <dbReference type="Proteomes" id="UP000184330"/>
    </source>
</evidence>
<sequence>MLFLIILTVAFATVGEAFVHPGLLQSSADFNRIKTNIAAGNQPWVAGYQKLLDSGFATPTYQPNPAPTIYRGSDGVHAENYGQLYVDVGAAYVLSLLWAITGESQWGNAAVRVLDAWSSTLVALGGDTDVYLAAGIYGYEFCQSAEIMRDYSAWTGFSQFQDMMVNVFYPEINGWFVGHENWGSYSSGVYPGWDLCIIAGGMSLGVLMDNETIYNQAVDWFYNGTGNGQINRAIPFVYFYDDEWSAQPMEAGRDQGHTMLDIALLGVIGQTSWNQGLNLFGYNGSLIWAAAEYVAKYNLGYDVPYTDYNAWPIELPAISNSSRGDIRPIWELLYNHYGVVQNYNVTWTKQYRDLVVSDGGGAEGGSGDYGTNSGGYDQLGWGTLLYTLEAS</sequence>
<reference evidence="2 3" key="1">
    <citation type="submission" date="2016-03" db="EMBL/GenBank/DDBJ databases">
        <authorList>
            <person name="Ploux O."/>
        </authorList>
    </citation>
    <scope>NUCLEOTIDE SEQUENCE [LARGE SCALE GENOMIC DNA]</scope>
    <source>
        <strain evidence="2 3">UAMH 11012</strain>
    </source>
</reference>
<keyword evidence="3" id="KW-1185">Reference proteome</keyword>
<dbReference type="Gene3D" id="1.50.10.100">
    <property type="entry name" value="Chondroitin AC/alginate lyase"/>
    <property type="match status" value="1"/>
</dbReference>
<keyword evidence="1" id="KW-0732">Signal</keyword>
<dbReference type="AlphaFoldDB" id="A0A1L7XU65"/>
<dbReference type="Proteomes" id="UP000184330">
    <property type="component" value="Unassembled WGS sequence"/>
</dbReference>
<accession>A0A1L7XU65</accession>
<proteinExistence type="predicted"/>
<evidence type="ECO:0000313" key="2">
    <source>
        <dbReference type="EMBL" id="CZR68569.1"/>
    </source>
</evidence>
<dbReference type="STRING" id="576137.A0A1L7XU65"/>
<feature type="chain" id="PRO_5012069430" evidence="1">
    <location>
        <begin position="18"/>
        <end position="391"/>
    </location>
</feature>
<dbReference type="SUPFAM" id="SSF48230">
    <property type="entry name" value="Chondroitin AC/alginate lyase"/>
    <property type="match status" value="1"/>
</dbReference>
<dbReference type="InterPro" id="IPR008929">
    <property type="entry name" value="Chondroitin_lyas"/>
</dbReference>
<name>A0A1L7XU65_9HELO</name>
<feature type="signal peptide" evidence="1">
    <location>
        <begin position="1"/>
        <end position="17"/>
    </location>
</feature>
<gene>
    <name evidence="2" type="ORF">PAC_18468</name>
</gene>
<dbReference type="OrthoDB" id="5302720at2759"/>
<protein>
    <submittedName>
        <fullName evidence="2">Related to GPI anchored protein</fullName>
    </submittedName>
</protein>